<dbReference type="GO" id="GO:0009927">
    <property type="term" value="F:histidine phosphotransfer kinase activity"/>
    <property type="evidence" value="ECO:0007669"/>
    <property type="project" value="TreeGrafter"/>
</dbReference>
<dbReference type="PRINTS" id="PR00344">
    <property type="entry name" value="BCTRLSENSOR"/>
</dbReference>
<accession>A0A420E7E4</accession>
<dbReference type="GO" id="GO:0022857">
    <property type="term" value="F:transmembrane transporter activity"/>
    <property type="evidence" value="ECO:0007669"/>
    <property type="project" value="InterPro"/>
</dbReference>
<dbReference type="InterPro" id="IPR035965">
    <property type="entry name" value="PAS-like_dom_sf"/>
</dbReference>
<dbReference type="Pfam" id="PF00512">
    <property type="entry name" value="HisKA"/>
    <property type="match status" value="1"/>
</dbReference>
<protein>
    <recommendedName>
        <fullName evidence="4">histidine kinase</fullName>
        <ecNumber evidence="4">2.7.13.3</ecNumber>
    </recommendedName>
</protein>
<evidence type="ECO:0000313" key="15">
    <source>
        <dbReference type="EMBL" id="RKF14570.1"/>
    </source>
</evidence>
<comment type="caution">
    <text evidence="15">The sequence shown here is derived from an EMBL/GenBank/DDBJ whole genome shotgun (WGS) entry which is preliminary data.</text>
</comment>
<dbReference type="GO" id="GO:0005886">
    <property type="term" value="C:plasma membrane"/>
    <property type="evidence" value="ECO:0007669"/>
    <property type="project" value="TreeGrafter"/>
</dbReference>
<proteinExistence type="inferred from homology"/>
<feature type="transmembrane region" description="Helical" evidence="12">
    <location>
        <begin position="158"/>
        <end position="178"/>
    </location>
</feature>
<dbReference type="PANTHER" id="PTHR43047:SF9">
    <property type="entry name" value="HISTIDINE KINASE"/>
    <property type="match status" value="1"/>
</dbReference>
<dbReference type="InterPro" id="IPR038377">
    <property type="entry name" value="Na/Glc_symporter_sf"/>
</dbReference>
<feature type="modified residue" description="4-aspartylphosphate" evidence="11">
    <location>
        <position position="1089"/>
    </location>
</feature>
<dbReference type="Pfam" id="PF00072">
    <property type="entry name" value="Response_reg"/>
    <property type="match status" value="1"/>
</dbReference>
<feature type="transmembrane region" description="Helical" evidence="12">
    <location>
        <begin position="441"/>
        <end position="466"/>
    </location>
</feature>
<feature type="transmembrane region" description="Helical" evidence="12">
    <location>
        <begin position="190"/>
        <end position="217"/>
    </location>
</feature>
<evidence type="ECO:0000256" key="5">
    <source>
        <dbReference type="ARBA" id="ARBA00022553"/>
    </source>
</evidence>
<keyword evidence="10 12" id="KW-0472">Membrane</keyword>
<evidence type="ECO:0000256" key="10">
    <source>
        <dbReference type="ARBA" id="ARBA00023136"/>
    </source>
</evidence>
<dbReference type="EC" id="2.7.13.3" evidence="4"/>
<dbReference type="PANTHER" id="PTHR43047">
    <property type="entry name" value="TWO-COMPONENT HISTIDINE PROTEIN KINASE"/>
    <property type="match status" value="1"/>
</dbReference>
<evidence type="ECO:0000256" key="11">
    <source>
        <dbReference type="PROSITE-ProRule" id="PRU00169"/>
    </source>
</evidence>
<dbReference type="Pfam" id="PF02518">
    <property type="entry name" value="HATPase_c"/>
    <property type="match status" value="1"/>
</dbReference>
<dbReference type="Gene3D" id="3.40.50.2300">
    <property type="match status" value="1"/>
</dbReference>
<dbReference type="AlphaFoldDB" id="A0A420E7E4"/>
<feature type="transmembrane region" description="Helical" evidence="12">
    <location>
        <begin position="37"/>
        <end position="54"/>
    </location>
</feature>
<keyword evidence="6" id="KW-0808">Transferase</keyword>
<name>A0A420E7E4_9ALTE</name>
<evidence type="ECO:0000256" key="2">
    <source>
        <dbReference type="ARBA" id="ARBA00004141"/>
    </source>
</evidence>
<keyword evidence="7 12" id="KW-0812">Transmembrane</keyword>
<dbReference type="CDD" id="cd10322">
    <property type="entry name" value="SLC5sbd"/>
    <property type="match status" value="1"/>
</dbReference>
<dbReference type="InterPro" id="IPR004358">
    <property type="entry name" value="Sig_transdc_His_kin-like_C"/>
</dbReference>
<evidence type="ECO:0000256" key="6">
    <source>
        <dbReference type="ARBA" id="ARBA00022679"/>
    </source>
</evidence>
<dbReference type="FunFam" id="3.30.565.10:FF:000049">
    <property type="entry name" value="Two-component sensor histidine kinase"/>
    <property type="match status" value="1"/>
</dbReference>
<feature type="transmembrane region" description="Helical" evidence="12">
    <location>
        <begin position="328"/>
        <end position="361"/>
    </location>
</feature>
<dbReference type="SUPFAM" id="SSF52172">
    <property type="entry name" value="CheY-like"/>
    <property type="match status" value="1"/>
</dbReference>
<dbReference type="InterPro" id="IPR001734">
    <property type="entry name" value="Na/solute_symporter"/>
</dbReference>
<dbReference type="SUPFAM" id="SSF47384">
    <property type="entry name" value="Homodimeric domain of signal transducing histidine kinase"/>
    <property type="match status" value="1"/>
</dbReference>
<reference evidence="15 16" key="1">
    <citation type="submission" date="2018-09" db="EMBL/GenBank/DDBJ databases">
        <authorList>
            <person name="Wang Z."/>
        </authorList>
    </citation>
    <scope>NUCLEOTIDE SEQUENCE [LARGE SCALE GENOMIC DNA]</scope>
    <source>
        <strain evidence="15 16">ALS 81</strain>
    </source>
</reference>
<dbReference type="Gene3D" id="3.30.565.10">
    <property type="entry name" value="Histidine kinase-like ATPase, C-terminal domain"/>
    <property type="match status" value="1"/>
</dbReference>
<evidence type="ECO:0000256" key="3">
    <source>
        <dbReference type="ARBA" id="ARBA00006434"/>
    </source>
</evidence>
<feature type="transmembrane region" description="Helical" evidence="12">
    <location>
        <begin position="114"/>
        <end position="138"/>
    </location>
</feature>
<evidence type="ECO:0000313" key="16">
    <source>
        <dbReference type="Proteomes" id="UP000286482"/>
    </source>
</evidence>
<dbReference type="NCBIfam" id="NF041832">
    <property type="entry name" value="near_NosP_CTERM"/>
    <property type="match status" value="1"/>
</dbReference>
<dbReference type="InterPro" id="IPR003594">
    <property type="entry name" value="HATPase_dom"/>
</dbReference>
<keyword evidence="8" id="KW-0418">Kinase</keyword>
<feature type="transmembrane region" description="Helical" evidence="12">
    <location>
        <begin position="381"/>
        <end position="401"/>
    </location>
</feature>
<dbReference type="CDD" id="cd00082">
    <property type="entry name" value="HisKA"/>
    <property type="match status" value="1"/>
</dbReference>
<evidence type="ECO:0000256" key="4">
    <source>
        <dbReference type="ARBA" id="ARBA00012438"/>
    </source>
</evidence>
<keyword evidence="5 11" id="KW-0597">Phosphoprotein</keyword>
<evidence type="ECO:0000256" key="8">
    <source>
        <dbReference type="ARBA" id="ARBA00022777"/>
    </source>
</evidence>
<dbReference type="Gene3D" id="1.10.287.130">
    <property type="match status" value="1"/>
</dbReference>
<feature type="transmembrane region" description="Helical" evidence="12">
    <location>
        <begin position="6"/>
        <end position="25"/>
    </location>
</feature>
<dbReference type="SUPFAM" id="SSF55874">
    <property type="entry name" value="ATPase domain of HSP90 chaperone/DNA topoisomerase II/histidine kinase"/>
    <property type="match status" value="1"/>
</dbReference>
<dbReference type="InterPro" id="IPR036890">
    <property type="entry name" value="HATPase_C_sf"/>
</dbReference>
<dbReference type="GO" id="GO:0000155">
    <property type="term" value="F:phosphorelay sensor kinase activity"/>
    <property type="evidence" value="ECO:0007669"/>
    <property type="project" value="InterPro"/>
</dbReference>
<dbReference type="SMART" id="SM00387">
    <property type="entry name" value="HATPase_c"/>
    <property type="match status" value="1"/>
</dbReference>
<gene>
    <name evidence="15" type="ORF">DBZ36_17640</name>
</gene>
<feature type="transmembrane region" description="Helical" evidence="12">
    <location>
        <begin position="413"/>
        <end position="434"/>
    </location>
</feature>
<evidence type="ECO:0000256" key="7">
    <source>
        <dbReference type="ARBA" id="ARBA00022692"/>
    </source>
</evidence>
<feature type="transmembrane region" description="Helical" evidence="12">
    <location>
        <begin position="66"/>
        <end position="85"/>
    </location>
</feature>
<evidence type="ECO:0000256" key="1">
    <source>
        <dbReference type="ARBA" id="ARBA00000085"/>
    </source>
</evidence>
<dbReference type="InterPro" id="IPR003661">
    <property type="entry name" value="HisK_dim/P_dom"/>
</dbReference>
<dbReference type="Proteomes" id="UP000286482">
    <property type="component" value="Unassembled WGS sequence"/>
</dbReference>
<dbReference type="EMBL" id="RAQO01000009">
    <property type="protein sequence ID" value="RKF14570.1"/>
    <property type="molecule type" value="Genomic_DNA"/>
</dbReference>
<feature type="transmembrane region" description="Helical" evidence="12">
    <location>
        <begin position="282"/>
        <end position="308"/>
    </location>
</feature>
<evidence type="ECO:0000256" key="12">
    <source>
        <dbReference type="SAM" id="Phobius"/>
    </source>
</evidence>
<dbReference type="Gene3D" id="3.30.450.20">
    <property type="entry name" value="PAS domain"/>
    <property type="match status" value="1"/>
</dbReference>
<feature type="domain" description="Histidine kinase" evidence="13">
    <location>
        <begin position="805"/>
        <end position="1019"/>
    </location>
</feature>
<dbReference type="InterPro" id="IPR011006">
    <property type="entry name" value="CheY-like_superfamily"/>
</dbReference>
<evidence type="ECO:0000259" key="14">
    <source>
        <dbReference type="PROSITE" id="PS50110"/>
    </source>
</evidence>
<evidence type="ECO:0000256" key="9">
    <source>
        <dbReference type="ARBA" id="ARBA00022989"/>
    </source>
</evidence>
<dbReference type="InterPro" id="IPR001789">
    <property type="entry name" value="Sig_transdc_resp-reg_receiver"/>
</dbReference>
<dbReference type="SMART" id="SM00448">
    <property type="entry name" value="REC"/>
    <property type="match status" value="1"/>
</dbReference>
<organism evidence="15 16">
    <name type="scientific">Alginatibacterium sediminis</name>
    <dbReference type="NCBI Taxonomy" id="2164068"/>
    <lineage>
        <taxon>Bacteria</taxon>
        <taxon>Pseudomonadati</taxon>
        <taxon>Pseudomonadota</taxon>
        <taxon>Gammaproteobacteria</taxon>
        <taxon>Alteromonadales</taxon>
        <taxon>Alteromonadaceae</taxon>
        <taxon>Alginatibacterium</taxon>
    </lineage>
</organism>
<dbReference type="FunFam" id="1.10.287.130:FF:000063">
    <property type="entry name" value="Hybrid sensor histidine kinase/response regulator"/>
    <property type="match status" value="1"/>
</dbReference>
<dbReference type="InterPro" id="IPR005467">
    <property type="entry name" value="His_kinase_dom"/>
</dbReference>
<dbReference type="Gene3D" id="1.20.1730.10">
    <property type="entry name" value="Sodium/glucose cotransporter"/>
    <property type="match status" value="1"/>
</dbReference>
<comment type="similarity">
    <text evidence="3">Belongs to the sodium:solute symporter (SSF) (TC 2.A.21) family.</text>
</comment>
<feature type="domain" description="Response regulatory" evidence="14">
    <location>
        <begin position="1039"/>
        <end position="1155"/>
    </location>
</feature>
<dbReference type="SMART" id="SM00388">
    <property type="entry name" value="HisKA"/>
    <property type="match status" value="1"/>
</dbReference>
<keyword evidence="16" id="KW-1185">Reference proteome</keyword>
<evidence type="ECO:0000259" key="13">
    <source>
        <dbReference type="PROSITE" id="PS50109"/>
    </source>
</evidence>
<dbReference type="OrthoDB" id="9764438at2"/>
<comment type="subcellular location">
    <subcellularLocation>
        <location evidence="2">Membrane</location>
        <topology evidence="2">Multi-pass membrane protein</topology>
    </subcellularLocation>
</comment>
<comment type="catalytic activity">
    <reaction evidence="1">
        <text>ATP + protein L-histidine = ADP + protein N-phospho-L-histidine.</text>
        <dbReference type="EC" id="2.7.13.3"/>
    </reaction>
</comment>
<dbReference type="Pfam" id="PF12860">
    <property type="entry name" value="PAS_7"/>
    <property type="match status" value="1"/>
</dbReference>
<sequence>MTEGWAVIPLSLLYLGVLFLIAFFSDKFPQKRLRLQAWLYSFSIAVYCTSWTFYGTVGQAQDQFLSYIPVYLGPIIVFVFGWKLLARLVIIAKREHITTIADFIAARYGKSQTLAVVISLLCILGILPYIALQLRAIVMGLDLIGGESMRQSLGNISSAQIALMVSVLLAVFTMLFGTRHIDATEHHRGVIVAIAFESLIKLVAFVAVGCLAVSLLGDASIEQQQHVVEKISADWDGIGLSNISDLIFSTVLAMLAVICLPRQFHVTVVENNRVSDLRLARWVFPGYLLLLALFVMPISLAGQLWLPAGTPADSYVVSLPLFTNFNTLGMAAFIGGTSAASGMVVVSTIALAIMVSNDLVLPLLLRRGRLSGRNFASFSELLLNVRRTTILAILLLSWGSYLLLGEVDRLADIGVLSFAAISQLAIPLIGGLYWREGNRSGVYLGLLLGMSVWLLNLMHLTGLTAVEIGDSWLAFFLESPELFGHRVMSDSNWGILLSLSMNLAGFIIGSRLTSPAVSERLQAMSFVSNADKRGQASTLYQSKVSVEELHMLTSRFLGSQRISAAFARFSKSRGVTLAPHQQAPEDLIVETERLLAGVFGSSSSRLVLSTALQGKQVQLEEFATIAEEASELMQFNRDLLQGAIEHIDQGITIVDTELSIVSWNRRYIELFEFPAGFIYVGRPIEDVVRYNAQRGLCGPGDLEQQVQRRVSHLRRGSAHTSSREYPDGRVIQVQGNPMPGGGFVMTFSDISTFRQAERMLKQTNEILEARVEQRTHELSNINQQLLSATEAAESANQSKSRFLAAVSHDLMQPLNAAKLFTASLLDSQLSKDSDFLAQNIDKSLYSAEEIISDLLDISRLESGRIELSEERFVIGQLLRQLLAEFTPLAAQQGVRLKVVESDLTVFSDSKLLRRILQNFLTNALRYNPNGKVLLGVRREGDFIRLQVWDNGPGIETEKQQLIFNEFQQIDAMKNRNAEQGLGLGLAIAKGFSELLNAQIQVKSTVGKGSVFSVRAPITHALPLTKAKETVEVEITEGAKVMCIDNEPEILIGMESLLGRWGYEVICCEDEDMAQAVIDDGWRPELILSDYHLDNDQLGTDVVTSLKQRFSLDCGAIIISADRQAELIDSIRAQGYVYLSKPLRPLRLKTLCQQLLLRELAPTQWLSKD</sequence>
<dbReference type="PROSITE" id="PS50283">
    <property type="entry name" value="NA_SOLUT_SYMP_3"/>
    <property type="match status" value="1"/>
</dbReference>
<feature type="transmembrane region" description="Helical" evidence="12">
    <location>
        <begin position="237"/>
        <end position="261"/>
    </location>
</feature>
<dbReference type="CDD" id="cd00156">
    <property type="entry name" value="REC"/>
    <property type="match status" value="1"/>
</dbReference>
<keyword evidence="9 12" id="KW-1133">Transmembrane helix</keyword>
<dbReference type="SUPFAM" id="SSF55785">
    <property type="entry name" value="PYP-like sensor domain (PAS domain)"/>
    <property type="match status" value="1"/>
</dbReference>
<dbReference type="PROSITE" id="PS50109">
    <property type="entry name" value="HIS_KIN"/>
    <property type="match status" value="1"/>
</dbReference>
<dbReference type="PROSITE" id="PS50110">
    <property type="entry name" value="RESPONSE_REGULATORY"/>
    <property type="match status" value="1"/>
</dbReference>
<dbReference type="InterPro" id="IPR036097">
    <property type="entry name" value="HisK_dim/P_sf"/>
</dbReference>